<dbReference type="GO" id="GO:0006351">
    <property type="term" value="P:DNA-templated transcription"/>
    <property type="evidence" value="ECO:0007669"/>
    <property type="project" value="TreeGrafter"/>
</dbReference>
<dbReference type="Gene3D" id="1.10.10.10">
    <property type="entry name" value="Winged helix-like DNA-binding domain superfamily/Winged helix DNA-binding domain"/>
    <property type="match status" value="1"/>
</dbReference>
<dbReference type="SUPFAM" id="SSF46785">
    <property type="entry name" value="Winged helix' DNA-binding domain"/>
    <property type="match status" value="1"/>
</dbReference>
<name>A0A317CRD7_9GAMM</name>
<gene>
    <name evidence="6" type="ORF">DKW60_07400</name>
</gene>
<organism evidence="6 7">
    <name type="scientific">Leucothrix pacifica</name>
    <dbReference type="NCBI Taxonomy" id="1247513"/>
    <lineage>
        <taxon>Bacteria</taxon>
        <taxon>Pseudomonadati</taxon>
        <taxon>Pseudomonadota</taxon>
        <taxon>Gammaproteobacteria</taxon>
        <taxon>Thiotrichales</taxon>
        <taxon>Thiotrichaceae</taxon>
        <taxon>Leucothrix</taxon>
    </lineage>
</organism>
<dbReference type="SUPFAM" id="SSF53850">
    <property type="entry name" value="Periplasmic binding protein-like II"/>
    <property type="match status" value="1"/>
</dbReference>
<evidence type="ECO:0000256" key="1">
    <source>
        <dbReference type="ARBA" id="ARBA00009437"/>
    </source>
</evidence>
<dbReference type="PRINTS" id="PR00039">
    <property type="entry name" value="HTHLYSR"/>
</dbReference>
<evidence type="ECO:0000313" key="6">
    <source>
        <dbReference type="EMBL" id="PWQ98862.1"/>
    </source>
</evidence>
<dbReference type="PROSITE" id="PS50931">
    <property type="entry name" value="HTH_LYSR"/>
    <property type="match status" value="1"/>
</dbReference>
<dbReference type="Gene3D" id="3.40.190.10">
    <property type="entry name" value="Periplasmic binding protein-like II"/>
    <property type="match status" value="2"/>
</dbReference>
<keyword evidence="7" id="KW-1185">Reference proteome</keyword>
<dbReference type="EMBL" id="QGKM01000014">
    <property type="protein sequence ID" value="PWQ98862.1"/>
    <property type="molecule type" value="Genomic_DNA"/>
</dbReference>
<keyword evidence="3" id="KW-0238">DNA-binding</keyword>
<protein>
    <submittedName>
        <fullName evidence="6">LysR family transcriptional regulator</fullName>
    </submittedName>
</protein>
<reference evidence="6 7" key="1">
    <citation type="submission" date="2018-05" db="EMBL/GenBank/DDBJ databases">
        <title>Leucothrix arctica sp. nov., isolated from Arctic seawater.</title>
        <authorList>
            <person name="Choi A."/>
            <person name="Baek K."/>
        </authorList>
    </citation>
    <scope>NUCLEOTIDE SEQUENCE [LARGE SCALE GENOMIC DNA]</scope>
    <source>
        <strain evidence="6 7">JCM 18388</strain>
    </source>
</reference>
<dbReference type="FunFam" id="1.10.10.10:FF:000038">
    <property type="entry name" value="Glycine cleavage system transcriptional activator"/>
    <property type="match status" value="1"/>
</dbReference>
<dbReference type="InterPro" id="IPR000847">
    <property type="entry name" value="LysR_HTH_N"/>
</dbReference>
<evidence type="ECO:0000256" key="2">
    <source>
        <dbReference type="ARBA" id="ARBA00023015"/>
    </source>
</evidence>
<accession>A0A317CRD7</accession>
<dbReference type="GO" id="GO:0003700">
    <property type="term" value="F:DNA-binding transcription factor activity"/>
    <property type="evidence" value="ECO:0007669"/>
    <property type="project" value="InterPro"/>
</dbReference>
<dbReference type="GO" id="GO:0043565">
    <property type="term" value="F:sequence-specific DNA binding"/>
    <property type="evidence" value="ECO:0007669"/>
    <property type="project" value="TreeGrafter"/>
</dbReference>
<dbReference type="InterPro" id="IPR005119">
    <property type="entry name" value="LysR_subst-bd"/>
</dbReference>
<comment type="caution">
    <text evidence="6">The sequence shown here is derived from an EMBL/GenBank/DDBJ whole genome shotgun (WGS) entry which is preliminary data.</text>
</comment>
<comment type="similarity">
    <text evidence="1">Belongs to the LysR transcriptional regulatory family.</text>
</comment>
<dbReference type="InterPro" id="IPR036390">
    <property type="entry name" value="WH_DNA-bd_sf"/>
</dbReference>
<dbReference type="OrthoDB" id="9771171at2"/>
<keyword evidence="4" id="KW-0804">Transcription</keyword>
<keyword evidence="2" id="KW-0805">Transcription regulation</keyword>
<proteinExistence type="inferred from homology"/>
<evidence type="ECO:0000259" key="5">
    <source>
        <dbReference type="PROSITE" id="PS50931"/>
    </source>
</evidence>
<evidence type="ECO:0000256" key="4">
    <source>
        <dbReference type="ARBA" id="ARBA00023163"/>
    </source>
</evidence>
<dbReference type="Pfam" id="PF00126">
    <property type="entry name" value="HTH_1"/>
    <property type="match status" value="1"/>
</dbReference>
<dbReference type="PANTHER" id="PTHR30537">
    <property type="entry name" value="HTH-TYPE TRANSCRIPTIONAL REGULATOR"/>
    <property type="match status" value="1"/>
</dbReference>
<sequence length="316" mass="35377">MFQLPPLNSLRVLESAARNLSFSKAADELFVTKAAVSHQIKALEEYLGFQLFERKNRSIELTEAAELALPKLREGFNNLAEAVKLMQQHTQHDSVNVCMAPSFAAKWLVPKLHKFSGTHPDIDMKIIGDDTLISNRVDSGNLDEWFRGDDIDVVIRFGSGDYPGFVVDKLFDVSAVPLCSPNLLTRKENPLKTPDDLRHYTLLHDDTGYTGRPSWKKWLEMAGVKGIDAKRGLHFNHVSLVLGGAIDEQGIGLSMEPLAQYDIDAGRLCIPFDLKMPLESAYYIIRRERDVKNESVEAFVSWILAEANSSDTDGES</sequence>
<dbReference type="InterPro" id="IPR036388">
    <property type="entry name" value="WH-like_DNA-bd_sf"/>
</dbReference>
<dbReference type="AlphaFoldDB" id="A0A317CRD7"/>
<dbReference type="PANTHER" id="PTHR30537:SF26">
    <property type="entry name" value="GLYCINE CLEAVAGE SYSTEM TRANSCRIPTIONAL ACTIVATOR"/>
    <property type="match status" value="1"/>
</dbReference>
<feature type="domain" description="HTH lysR-type" evidence="5">
    <location>
        <begin position="5"/>
        <end position="62"/>
    </location>
</feature>
<dbReference type="InterPro" id="IPR058163">
    <property type="entry name" value="LysR-type_TF_proteobact-type"/>
</dbReference>
<evidence type="ECO:0000256" key="3">
    <source>
        <dbReference type="ARBA" id="ARBA00023125"/>
    </source>
</evidence>
<dbReference type="CDD" id="cd08432">
    <property type="entry name" value="PBP2_GcdR_TrpI_HvrB_AmpR_like"/>
    <property type="match status" value="1"/>
</dbReference>
<dbReference type="RefSeq" id="WP_109837024.1">
    <property type="nucleotide sequence ID" value="NZ_QGKM01000014.1"/>
</dbReference>
<dbReference type="Proteomes" id="UP000245539">
    <property type="component" value="Unassembled WGS sequence"/>
</dbReference>
<dbReference type="Pfam" id="PF03466">
    <property type="entry name" value="LysR_substrate"/>
    <property type="match status" value="1"/>
</dbReference>
<evidence type="ECO:0000313" key="7">
    <source>
        <dbReference type="Proteomes" id="UP000245539"/>
    </source>
</evidence>
<dbReference type="NCBIfam" id="NF008352">
    <property type="entry name" value="PRK11139.1"/>
    <property type="match status" value="1"/>
</dbReference>